<keyword evidence="4" id="KW-0175">Coiled coil</keyword>
<dbReference type="EMBL" id="CAWYQH010000024">
    <property type="protein sequence ID" value="CAK8675558.1"/>
    <property type="molecule type" value="Genomic_DNA"/>
</dbReference>
<comment type="caution">
    <text evidence="7">The sequence shown here is derived from an EMBL/GenBank/DDBJ whole genome shotgun (WGS) entry which is preliminary data.</text>
</comment>
<evidence type="ECO:0000256" key="2">
    <source>
        <dbReference type="ARBA" id="ARBA00005620"/>
    </source>
</evidence>
<reference evidence="7 8" key="1">
    <citation type="submission" date="2024-02" db="EMBL/GenBank/DDBJ databases">
        <authorList>
            <person name="Daric V."/>
            <person name="Darras S."/>
        </authorList>
    </citation>
    <scope>NUCLEOTIDE SEQUENCE [LARGE SCALE GENOMIC DNA]</scope>
</reference>
<keyword evidence="8" id="KW-1185">Reference proteome</keyword>
<evidence type="ECO:0000256" key="1">
    <source>
        <dbReference type="ARBA" id="ARBA00004245"/>
    </source>
</evidence>
<evidence type="ECO:0000256" key="6">
    <source>
        <dbReference type="SAM" id="MobiDB-lite"/>
    </source>
</evidence>
<sequence length="125" mass="14799">MEVTNSMSLGEPHRHDKIQDDWNNREYIELIVGSMRKISSFLNEFDSSCRYRLARLNEKLESLERKLEYIEARLKLLFIIWTKKLDYYHGNRPQHQGTGKTDKRTSPGRGQNEQNESVRVMPRSG</sequence>
<dbReference type="Gene3D" id="1.20.5.110">
    <property type="match status" value="1"/>
</dbReference>
<evidence type="ECO:0000313" key="8">
    <source>
        <dbReference type="Proteomes" id="UP001642483"/>
    </source>
</evidence>
<comment type="similarity">
    <text evidence="2">Belongs to the BRK1 family.</text>
</comment>
<dbReference type="PANTHER" id="PTHR33668">
    <property type="entry name" value="PROTEIN BRICK1"/>
    <property type="match status" value="1"/>
</dbReference>
<evidence type="ECO:0000256" key="5">
    <source>
        <dbReference type="ARBA" id="ARBA00023212"/>
    </source>
</evidence>
<evidence type="ECO:0000256" key="3">
    <source>
        <dbReference type="ARBA" id="ARBA00022490"/>
    </source>
</evidence>
<gene>
    <name evidence="7" type="ORF">CVLEPA_LOCUS5124</name>
</gene>
<feature type="compositionally biased region" description="Polar residues" evidence="6">
    <location>
        <begin position="108"/>
        <end position="117"/>
    </location>
</feature>
<accession>A0ABP0FBU7</accession>
<dbReference type="InterPro" id="IPR033378">
    <property type="entry name" value="BRICK1"/>
</dbReference>
<organism evidence="7 8">
    <name type="scientific">Clavelina lepadiformis</name>
    <name type="common">Light-bulb sea squirt</name>
    <name type="synonym">Ascidia lepadiformis</name>
    <dbReference type="NCBI Taxonomy" id="159417"/>
    <lineage>
        <taxon>Eukaryota</taxon>
        <taxon>Metazoa</taxon>
        <taxon>Chordata</taxon>
        <taxon>Tunicata</taxon>
        <taxon>Ascidiacea</taxon>
        <taxon>Aplousobranchia</taxon>
        <taxon>Clavelinidae</taxon>
        <taxon>Clavelina</taxon>
    </lineage>
</organism>
<dbReference type="PANTHER" id="PTHR33668:SF1">
    <property type="entry name" value="PROTEIN BRICK1"/>
    <property type="match status" value="1"/>
</dbReference>
<protein>
    <submittedName>
        <fullName evidence="7">Uncharacterized protein</fullName>
    </submittedName>
</protein>
<proteinExistence type="inferred from homology"/>
<name>A0ABP0FBU7_CLALP</name>
<comment type="subcellular location">
    <subcellularLocation>
        <location evidence="1">Cytoplasm</location>
        <location evidence="1">Cytoskeleton</location>
    </subcellularLocation>
</comment>
<keyword evidence="5" id="KW-0206">Cytoskeleton</keyword>
<feature type="region of interest" description="Disordered" evidence="6">
    <location>
        <begin position="89"/>
        <end position="125"/>
    </location>
</feature>
<keyword evidence="3" id="KW-0963">Cytoplasm</keyword>
<evidence type="ECO:0000256" key="4">
    <source>
        <dbReference type="ARBA" id="ARBA00023054"/>
    </source>
</evidence>
<dbReference type="Proteomes" id="UP001642483">
    <property type="component" value="Unassembled WGS sequence"/>
</dbReference>
<evidence type="ECO:0000313" key="7">
    <source>
        <dbReference type="EMBL" id="CAK8675558.1"/>
    </source>
</evidence>